<dbReference type="SMART" id="SM00912">
    <property type="entry name" value="Haemagg_act"/>
    <property type="match status" value="1"/>
</dbReference>
<evidence type="ECO:0000259" key="2">
    <source>
        <dbReference type="SMART" id="SM00912"/>
    </source>
</evidence>
<comment type="caution">
    <text evidence="3">The sequence shown here is derived from an EMBL/GenBank/DDBJ whole genome shotgun (WGS) entry which is preliminary data.</text>
</comment>
<dbReference type="Gene3D" id="2.160.20.10">
    <property type="entry name" value="Single-stranded right-handed beta-helix, Pectin lyase-like"/>
    <property type="match status" value="1"/>
</dbReference>
<proteinExistence type="predicted"/>
<reference evidence="3 4" key="1">
    <citation type="submission" date="2016-06" db="EMBL/GenBank/DDBJ databases">
        <authorList>
            <person name="Kjaerup R.B."/>
            <person name="Dalgaard T.S."/>
            <person name="Juul-Madsen H.R."/>
        </authorList>
    </citation>
    <scope>NUCLEOTIDE SEQUENCE [LARGE SCALE GENOMIC DNA]</scope>
    <source>
        <strain evidence="3 4">GCSL-Mp3</strain>
    </source>
</reference>
<dbReference type="NCBIfam" id="TIGR01901">
    <property type="entry name" value="adhes_NPXG"/>
    <property type="match status" value="1"/>
</dbReference>
<evidence type="ECO:0000313" key="4">
    <source>
        <dbReference type="Proteomes" id="UP000092247"/>
    </source>
</evidence>
<accession>A0A1B8HQ42</accession>
<dbReference type="InterPro" id="IPR008638">
    <property type="entry name" value="FhaB/CdiA-like_TPS"/>
</dbReference>
<dbReference type="InterPro" id="IPR012334">
    <property type="entry name" value="Pectin_lyas_fold"/>
</dbReference>
<dbReference type="InterPro" id="IPR011050">
    <property type="entry name" value="Pectin_lyase_fold/virulence"/>
</dbReference>
<dbReference type="AlphaFoldDB" id="A0A1B8HQ42"/>
<protein>
    <submittedName>
        <fullName evidence="3">Large exoprotein</fullName>
    </submittedName>
</protein>
<dbReference type="Proteomes" id="UP000092247">
    <property type="component" value="Unassembled WGS sequence"/>
</dbReference>
<dbReference type="EMBL" id="LZEX01000001">
    <property type="protein sequence ID" value="OBU11586.1"/>
    <property type="molecule type" value="Genomic_DNA"/>
</dbReference>
<dbReference type="STRING" id="368603.AYY16_05920"/>
<dbReference type="RefSeq" id="WP_067420969.1">
    <property type="nucleotide sequence ID" value="NZ_LZEX01000001.1"/>
</dbReference>
<sequence>MKKTLTALSFISVAAFSAHSVAGPGEMEYTYRNGEKIRVVSPEAQTSLFENTSGKPVLEINSPNNRGISHNIFEEYNVGRKGLTINNNENATTIINEVVGDKVTNLWGNTHIAGGKASLVIVNPNGVNCRGCSSTGTTIFTHRKTLPVLVNSLNKKTIFRGVTQAKASDRLTDISRNISFSVQK</sequence>
<feature type="signal peptide" evidence="1">
    <location>
        <begin position="1"/>
        <end position="22"/>
    </location>
</feature>
<name>A0A1B8HQ42_9GAMM</name>
<evidence type="ECO:0000313" key="3">
    <source>
        <dbReference type="EMBL" id="OBU11586.1"/>
    </source>
</evidence>
<dbReference type="Pfam" id="PF05860">
    <property type="entry name" value="TPS"/>
    <property type="match status" value="1"/>
</dbReference>
<dbReference type="SUPFAM" id="SSF51126">
    <property type="entry name" value="Pectin lyase-like"/>
    <property type="match status" value="1"/>
</dbReference>
<keyword evidence="1" id="KW-0732">Signal</keyword>
<organism evidence="3 4">
    <name type="scientific">Morganella psychrotolerans</name>
    <dbReference type="NCBI Taxonomy" id="368603"/>
    <lineage>
        <taxon>Bacteria</taxon>
        <taxon>Pseudomonadati</taxon>
        <taxon>Pseudomonadota</taxon>
        <taxon>Gammaproteobacteria</taxon>
        <taxon>Enterobacterales</taxon>
        <taxon>Morganellaceae</taxon>
        <taxon>Morganella</taxon>
    </lineage>
</organism>
<gene>
    <name evidence="3" type="ORF">AYY17_02375</name>
</gene>
<feature type="domain" description="Filamentous haemagglutinin FhaB/tRNA nuclease CdiA-like TPS" evidence="2">
    <location>
        <begin position="52"/>
        <end position="152"/>
    </location>
</feature>
<evidence type="ECO:0000256" key="1">
    <source>
        <dbReference type="SAM" id="SignalP"/>
    </source>
</evidence>
<feature type="chain" id="PRO_5008609906" evidence="1">
    <location>
        <begin position="23"/>
        <end position="184"/>
    </location>
</feature>